<dbReference type="AlphaFoldDB" id="A0A6V8KYW1"/>
<keyword evidence="4" id="KW-1185">Reference proteome</keyword>
<dbReference type="InterPro" id="IPR044149">
    <property type="entry name" value="Nitrilases_CHs"/>
</dbReference>
<name>A0A6V8KYW1_9ACTN</name>
<evidence type="ECO:0000259" key="2">
    <source>
        <dbReference type="PROSITE" id="PS50263"/>
    </source>
</evidence>
<gene>
    <name evidence="3" type="ORF">Prum_006790</name>
</gene>
<organism evidence="3 4">
    <name type="scientific">Phytohabitans rumicis</name>
    <dbReference type="NCBI Taxonomy" id="1076125"/>
    <lineage>
        <taxon>Bacteria</taxon>
        <taxon>Bacillati</taxon>
        <taxon>Actinomycetota</taxon>
        <taxon>Actinomycetes</taxon>
        <taxon>Micromonosporales</taxon>
        <taxon>Micromonosporaceae</taxon>
    </lineage>
</organism>
<reference evidence="3 4" key="2">
    <citation type="submission" date="2020-03" db="EMBL/GenBank/DDBJ databases">
        <authorList>
            <person name="Ichikawa N."/>
            <person name="Kimura A."/>
            <person name="Kitahashi Y."/>
            <person name="Uohara A."/>
        </authorList>
    </citation>
    <scope>NUCLEOTIDE SEQUENCE [LARGE SCALE GENOMIC DNA]</scope>
    <source>
        <strain evidence="3 4">NBRC 108638</strain>
    </source>
</reference>
<dbReference type="Gene3D" id="3.60.110.10">
    <property type="entry name" value="Carbon-nitrogen hydrolase"/>
    <property type="match status" value="1"/>
</dbReference>
<proteinExistence type="inferred from homology"/>
<dbReference type="PROSITE" id="PS50263">
    <property type="entry name" value="CN_HYDROLASE"/>
    <property type="match status" value="1"/>
</dbReference>
<comment type="caution">
    <text evidence="3">The sequence shown here is derived from an EMBL/GenBank/DDBJ whole genome shotgun (WGS) entry which is preliminary data.</text>
</comment>
<evidence type="ECO:0000256" key="1">
    <source>
        <dbReference type="ARBA" id="ARBA00008129"/>
    </source>
</evidence>
<reference evidence="3 4" key="1">
    <citation type="submission" date="2020-03" db="EMBL/GenBank/DDBJ databases">
        <title>Whole genome shotgun sequence of Phytohabitans rumicis NBRC 108638.</title>
        <authorList>
            <person name="Komaki H."/>
            <person name="Tamura T."/>
        </authorList>
    </citation>
    <scope>NUCLEOTIDE SEQUENCE [LARGE SCALE GENOMIC DNA]</scope>
    <source>
        <strain evidence="3 4">NBRC 108638</strain>
    </source>
</reference>
<dbReference type="PANTHER" id="PTHR46044:SF1">
    <property type="entry name" value="CN HYDROLASE DOMAIN-CONTAINING PROTEIN"/>
    <property type="match status" value="1"/>
</dbReference>
<protein>
    <recommendedName>
        <fullName evidence="2">CN hydrolase domain-containing protein</fullName>
    </recommendedName>
</protein>
<dbReference type="SUPFAM" id="SSF56317">
    <property type="entry name" value="Carbon-nitrogen hydrolase"/>
    <property type="match status" value="1"/>
</dbReference>
<comment type="similarity">
    <text evidence="1">Belongs to the carbon-nitrogen hydrolase superfamily. Nitrilase family.</text>
</comment>
<evidence type="ECO:0000313" key="3">
    <source>
        <dbReference type="EMBL" id="GFJ87037.1"/>
    </source>
</evidence>
<dbReference type="InterPro" id="IPR036526">
    <property type="entry name" value="C-N_Hydrolase_sf"/>
</dbReference>
<dbReference type="EMBL" id="BLPG01000001">
    <property type="protein sequence ID" value="GFJ87037.1"/>
    <property type="molecule type" value="Genomic_DNA"/>
</dbReference>
<feature type="domain" description="CN hydrolase" evidence="2">
    <location>
        <begin position="4"/>
        <end position="129"/>
    </location>
</feature>
<evidence type="ECO:0000313" key="4">
    <source>
        <dbReference type="Proteomes" id="UP000482960"/>
    </source>
</evidence>
<dbReference type="Proteomes" id="UP000482960">
    <property type="component" value="Unassembled WGS sequence"/>
</dbReference>
<accession>A0A6V8KYW1</accession>
<sequence length="129" mass="13479">MTTVKVAAVQAAYTLMDQDACLGKAVDLLHQAAAAGAGIVVFPEVFIPGTPIWIDAQPIWDGDGDWYALLVDQAVVVPGPVTETLGAAARDTGTYLVIGVDEREPHGATIYNTTLYFGPKARCSASTAS</sequence>
<dbReference type="PANTHER" id="PTHR46044">
    <property type="entry name" value="NITRILASE"/>
    <property type="match status" value="1"/>
</dbReference>
<dbReference type="InterPro" id="IPR003010">
    <property type="entry name" value="C-N_Hydrolase"/>
</dbReference>
<dbReference type="Pfam" id="PF00795">
    <property type="entry name" value="CN_hydrolase"/>
    <property type="match status" value="1"/>
</dbReference>
<dbReference type="GO" id="GO:0003824">
    <property type="term" value="F:catalytic activity"/>
    <property type="evidence" value="ECO:0007669"/>
    <property type="project" value="InterPro"/>
</dbReference>